<gene>
    <name evidence="1" type="ORF">HO133_007138</name>
</gene>
<dbReference type="RefSeq" id="XP_037156666.1">
    <property type="nucleotide sequence ID" value="XM_037298031.1"/>
</dbReference>
<keyword evidence="2" id="KW-1185">Reference proteome</keyword>
<dbReference type="GO" id="GO:0046040">
    <property type="term" value="P:IMP metabolic process"/>
    <property type="evidence" value="ECO:0007669"/>
    <property type="project" value="TreeGrafter"/>
</dbReference>
<dbReference type="GO" id="GO:0005737">
    <property type="term" value="C:cytoplasm"/>
    <property type="evidence" value="ECO:0007669"/>
    <property type="project" value="TreeGrafter"/>
</dbReference>
<dbReference type="GeneID" id="59335538"/>
<evidence type="ECO:0000313" key="2">
    <source>
        <dbReference type="Proteomes" id="UP000593566"/>
    </source>
</evidence>
<dbReference type="GO" id="GO:0000166">
    <property type="term" value="F:nucleotide binding"/>
    <property type="evidence" value="ECO:0007669"/>
    <property type="project" value="InterPro"/>
</dbReference>
<reference evidence="1 2" key="1">
    <citation type="journal article" date="2020" name="Genomics">
        <title>Complete, high-quality genomes from long-read metagenomic sequencing of two wolf lichen thalli reveals enigmatic genome architecture.</title>
        <authorList>
            <person name="McKenzie S.K."/>
            <person name="Walston R.F."/>
            <person name="Allen J.L."/>
        </authorList>
    </citation>
    <scope>NUCLEOTIDE SEQUENCE [LARGE SCALE GENOMIC DNA]</scope>
    <source>
        <strain evidence="1">WasteWater1</strain>
    </source>
</reference>
<dbReference type="SUPFAM" id="SSF52540">
    <property type="entry name" value="P-loop containing nucleoside triphosphate hydrolases"/>
    <property type="match status" value="1"/>
</dbReference>
<accession>A0A8H6FI87</accession>
<dbReference type="InterPro" id="IPR001114">
    <property type="entry name" value="Adenylosuccinate_synthetase"/>
</dbReference>
<dbReference type="Gene3D" id="3.90.170.10">
    <property type="entry name" value="Adenylosuccinate Synthetase, subunit A, domain 3"/>
    <property type="match status" value="1"/>
</dbReference>
<dbReference type="GO" id="GO:0044208">
    <property type="term" value="P:'de novo' AMP biosynthetic process"/>
    <property type="evidence" value="ECO:0007669"/>
    <property type="project" value="TreeGrafter"/>
</dbReference>
<proteinExistence type="predicted"/>
<dbReference type="PANTHER" id="PTHR11846">
    <property type="entry name" value="ADENYLOSUCCINATE SYNTHETASE"/>
    <property type="match status" value="1"/>
</dbReference>
<dbReference type="Proteomes" id="UP000593566">
    <property type="component" value="Unassembled WGS sequence"/>
</dbReference>
<name>A0A8H6FI87_9LECA</name>
<evidence type="ECO:0000313" key="1">
    <source>
        <dbReference type="EMBL" id="KAF6229024.1"/>
    </source>
</evidence>
<dbReference type="InterPro" id="IPR042111">
    <property type="entry name" value="Adenylosuccinate_synth_dom3"/>
</dbReference>
<organism evidence="1 2">
    <name type="scientific">Letharia lupina</name>
    <dbReference type="NCBI Taxonomy" id="560253"/>
    <lineage>
        <taxon>Eukaryota</taxon>
        <taxon>Fungi</taxon>
        <taxon>Dikarya</taxon>
        <taxon>Ascomycota</taxon>
        <taxon>Pezizomycotina</taxon>
        <taxon>Lecanoromycetes</taxon>
        <taxon>OSLEUM clade</taxon>
        <taxon>Lecanoromycetidae</taxon>
        <taxon>Lecanorales</taxon>
        <taxon>Lecanorineae</taxon>
        <taxon>Parmeliaceae</taxon>
        <taxon>Letharia</taxon>
    </lineage>
</organism>
<protein>
    <submittedName>
        <fullName evidence="1">Uncharacterized protein</fullName>
    </submittedName>
</protein>
<dbReference type="AlphaFoldDB" id="A0A8H6FI87"/>
<dbReference type="InterPro" id="IPR027417">
    <property type="entry name" value="P-loop_NTPase"/>
</dbReference>
<dbReference type="PANTHER" id="PTHR11846:SF0">
    <property type="entry name" value="ADENYLOSUCCINATE SYNTHETASE"/>
    <property type="match status" value="1"/>
</dbReference>
<dbReference type="EMBL" id="JACCJB010000003">
    <property type="protein sequence ID" value="KAF6229024.1"/>
    <property type="molecule type" value="Genomic_DNA"/>
</dbReference>
<sequence>MRRQSLIYTAPDIGFLTVTDNLNRTYQYVTSSNTGIDGVITGLTLNPFKIKEIIVDIMDDFPEIQIATAYQLNGQILDSFPADLQKLARAQVQYTT</sequence>
<dbReference type="Pfam" id="PF00709">
    <property type="entry name" value="Adenylsucc_synt"/>
    <property type="match status" value="1"/>
</dbReference>
<comment type="caution">
    <text evidence="1">The sequence shown here is derived from an EMBL/GenBank/DDBJ whole genome shotgun (WGS) entry which is preliminary data.</text>
</comment>
<dbReference type="GO" id="GO:0004019">
    <property type="term" value="F:adenylosuccinate synthase activity"/>
    <property type="evidence" value="ECO:0007669"/>
    <property type="project" value="InterPro"/>
</dbReference>